<organism evidence="2 3">
    <name type="scientific">Calothrix parasitica NIES-267</name>
    <dbReference type="NCBI Taxonomy" id="1973488"/>
    <lineage>
        <taxon>Bacteria</taxon>
        <taxon>Bacillati</taxon>
        <taxon>Cyanobacteriota</taxon>
        <taxon>Cyanophyceae</taxon>
        <taxon>Nostocales</taxon>
        <taxon>Calotrichaceae</taxon>
        <taxon>Calothrix</taxon>
    </lineage>
</organism>
<sequence length="318" mass="35438">MIAAILLIVTAAFLSVAFPLATYTLTLAIFGLAHVLTELRYVNSRFKQRLNIDLQRKIFFILLIIVNLRISQLLGVINSSISVPLELVCVIGLVALVIPILKVKDWKLAILGISICIMLSAGVFWIPTLMMLLLAVLHNLTPIGFIAERLRGLQRKFALFICLIVFGLIPSIIISGYPYNYLSSLNLVAPSANILQAGNLQLHLGAFVPQELHESFIAIHAFSAAVFLQCMHYAIVLGVLPSWERNQNNNFFVRNRPNIVEKTVIFLSTLIFIYFAQSFTDARKLYSIAAAVHAWIEFPILLLAIAIPAEENNKLISN</sequence>
<proteinExistence type="predicted"/>
<feature type="transmembrane region" description="Helical" evidence="1">
    <location>
        <begin position="108"/>
        <end position="126"/>
    </location>
</feature>
<feature type="transmembrane region" description="Helical" evidence="1">
    <location>
        <begin position="217"/>
        <end position="239"/>
    </location>
</feature>
<feature type="transmembrane region" description="Helical" evidence="1">
    <location>
        <begin position="83"/>
        <end position="101"/>
    </location>
</feature>
<dbReference type="Proteomes" id="UP000218418">
    <property type="component" value="Chromosome"/>
</dbReference>
<feature type="transmembrane region" description="Helical" evidence="1">
    <location>
        <begin position="259"/>
        <end position="279"/>
    </location>
</feature>
<gene>
    <name evidence="2" type="ORF">NIES267_23140</name>
</gene>
<name>A0A1Z4LNN7_9CYAN</name>
<reference evidence="2 3" key="1">
    <citation type="submission" date="2017-06" db="EMBL/GenBank/DDBJ databases">
        <title>Genome sequencing of cyanobaciteial culture collection at National Institute for Environmental Studies (NIES).</title>
        <authorList>
            <person name="Hirose Y."/>
            <person name="Shimura Y."/>
            <person name="Fujisawa T."/>
            <person name="Nakamura Y."/>
            <person name="Kawachi M."/>
        </authorList>
    </citation>
    <scope>NUCLEOTIDE SEQUENCE [LARGE SCALE GENOMIC DNA]</scope>
    <source>
        <strain evidence="2 3">NIES-267</strain>
    </source>
</reference>
<dbReference type="EMBL" id="AP018227">
    <property type="protein sequence ID" value="BAY82829.1"/>
    <property type="molecule type" value="Genomic_DNA"/>
</dbReference>
<evidence type="ECO:0000313" key="3">
    <source>
        <dbReference type="Proteomes" id="UP000218418"/>
    </source>
</evidence>
<dbReference type="AlphaFoldDB" id="A0A1Z4LNN7"/>
<protein>
    <submittedName>
        <fullName evidence="2">Uncharacterized protein</fullName>
    </submittedName>
</protein>
<keyword evidence="1" id="KW-1133">Transmembrane helix</keyword>
<dbReference type="OrthoDB" id="7375507at2"/>
<keyword evidence="1" id="KW-0812">Transmembrane</keyword>
<feature type="transmembrane region" description="Helical" evidence="1">
    <location>
        <begin position="285"/>
        <end position="307"/>
    </location>
</feature>
<evidence type="ECO:0000313" key="2">
    <source>
        <dbReference type="EMBL" id="BAY82829.1"/>
    </source>
</evidence>
<evidence type="ECO:0000256" key="1">
    <source>
        <dbReference type="SAM" id="Phobius"/>
    </source>
</evidence>
<feature type="transmembrane region" description="Helical" evidence="1">
    <location>
        <begin position="132"/>
        <end position="150"/>
    </location>
</feature>
<keyword evidence="3" id="KW-1185">Reference proteome</keyword>
<accession>A0A1Z4LNN7</accession>
<feature type="transmembrane region" description="Helical" evidence="1">
    <location>
        <begin position="58"/>
        <end position="77"/>
    </location>
</feature>
<keyword evidence="1" id="KW-0472">Membrane</keyword>
<feature type="transmembrane region" description="Helical" evidence="1">
    <location>
        <begin position="157"/>
        <end position="177"/>
    </location>
</feature>